<gene>
    <name evidence="1" type="ORF">JOB18_000793</name>
</gene>
<organism evidence="1 2">
    <name type="scientific">Solea senegalensis</name>
    <name type="common">Senegalese sole</name>
    <dbReference type="NCBI Taxonomy" id="28829"/>
    <lineage>
        <taxon>Eukaryota</taxon>
        <taxon>Metazoa</taxon>
        <taxon>Chordata</taxon>
        <taxon>Craniata</taxon>
        <taxon>Vertebrata</taxon>
        <taxon>Euteleostomi</taxon>
        <taxon>Actinopterygii</taxon>
        <taxon>Neopterygii</taxon>
        <taxon>Teleostei</taxon>
        <taxon>Neoteleostei</taxon>
        <taxon>Acanthomorphata</taxon>
        <taxon>Carangaria</taxon>
        <taxon>Pleuronectiformes</taxon>
        <taxon>Pleuronectoidei</taxon>
        <taxon>Soleidae</taxon>
        <taxon>Solea</taxon>
    </lineage>
</organism>
<evidence type="ECO:0000313" key="1">
    <source>
        <dbReference type="EMBL" id="KAG7511455.1"/>
    </source>
</evidence>
<sequence length="114" mass="13671">MLRAFENNRAKTLWDVKFQTDEQLLLNQSHLVMFDKMRYTYHTVVKVSHRYLTPILWINSQRVRVMRLVTYEEQLNKKLYSVHHRLLVGRMLTASRDSDTVRKTERTGSCVLTD</sequence>
<comment type="caution">
    <text evidence="1">The sequence shown here is derived from an EMBL/GenBank/DDBJ whole genome shotgun (WGS) entry which is preliminary data.</text>
</comment>
<proteinExistence type="predicted"/>
<dbReference type="AlphaFoldDB" id="A0AAV6S497"/>
<evidence type="ECO:0000313" key="2">
    <source>
        <dbReference type="Proteomes" id="UP000693946"/>
    </source>
</evidence>
<dbReference type="EMBL" id="JAGKHQ010000007">
    <property type="protein sequence ID" value="KAG7511455.1"/>
    <property type="molecule type" value="Genomic_DNA"/>
</dbReference>
<dbReference type="Proteomes" id="UP000693946">
    <property type="component" value="Linkage Group LG15"/>
</dbReference>
<reference evidence="1 2" key="1">
    <citation type="journal article" date="2021" name="Sci. Rep.">
        <title>Chromosome anchoring in Senegalese sole (Solea senegalensis) reveals sex-associated markers and genome rearrangements in flatfish.</title>
        <authorList>
            <person name="Guerrero-Cozar I."/>
            <person name="Gomez-Garrido J."/>
            <person name="Berbel C."/>
            <person name="Martinez-Blanch J.F."/>
            <person name="Alioto T."/>
            <person name="Claros M.G."/>
            <person name="Gagnaire P.A."/>
            <person name="Manchado M."/>
        </authorList>
    </citation>
    <scope>NUCLEOTIDE SEQUENCE [LARGE SCALE GENOMIC DNA]</scope>
    <source>
        <strain evidence="1">Sse05_10M</strain>
    </source>
</reference>
<name>A0AAV6S497_SOLSE</name>
<accession>A0AAV6S497</accession>
<protein>
    <submittedName>
        <fullName evidence="1">Uncharacterized protein</fullName>
    </submittedName>
</protein>
<keyword evidence="2" id="KW-1185">Reference proteome</keyword>